<gene>
    <name evidence="2" type="ORF">MKW98_014554</name>
</gene>
<sequence length="145" mass="16259">MSAAAAAAAAAVVTRPSHSSARRSTSSSSYYNDDFNQDSSIYNTQINPFLQTAQTPEGDYYYELYQNTVLKQLRSYEISLGELHNLPATRTVYQRNGNLYYRTSTQKALANEQREHTLAKANLEQHALARANLQPHQGPSWGNSR</sequence>
<feature type="compositionally biased region" description="Low complexity" evidence="1">
    <location>
        <begin position="12"/>
        <end position="29"/>
    </location>
</feature>
<reference evidence="2" key="1">
    <citation type="submission" date="2022-04" db="EMBL/GenBank/DDBJ databases">
        <title>A functionally conserved STORR gene fusion in Papaver species that diverged 16.8 million years ago.</title>
        <authorList>
            <person name="Catania T."/>
        </authorList>
    </citation>
    <scope>NUCLEOTIDE SEQUENCE</scope>
    <source>
        <strain evidence="2">S-188037</strain>
    </source>
</reference>
<dbReference type="AlphaFoldDB" id="A0AAD4SEN7"/>
<evidence type="ECO:0000256" key="1">
    <source>
        <dbReference type="SAM" id="MobiDB-lite"/>
    </source>
</evidence>
<dbReference type="Proteomes" id="UP001202328">
    <property type="component" value="Unassembled WGS sequence"/>
</dbReference>
<organism evidence="2 3">
    <name type="scientific">Papaver atlanticum</name>
    <dbReference type="NCBI Taxonomy" id="357466"/>
    <lineage>
        <taxon>Eukaryota</taxon>
        <taxon>Viridiplantae</taxon>
        <taxon>Streptophyta</taxon>
        <taxon>Embryophyta</taxon>
        <taxon>Tracheophyta</taxon>
        <taxon>Spermatophyta</taxon>
        <taxon>Magnoliopsida</taxon>
        <taxon>Ranunculales</taxon>
        <taxon>Papaveraceae</taxon>
        <taxon>Papaveroideae</taxon>
        <taxon>Papaver</taxon>
    </lineage>
</organism>
<evidence type="ECO:0000313" key="2">
    <source>
        <dbReference type="EMBL" id="KAI3904374.1"/>
    </source>
</evidence>
<evidence type="ECO:0000313" key="3">
    <source>
        <dbReference type="Proteomes" id="UP001202328"/>
    </source>
</evidence>
<protein>
    <submittedName>
        <fullName evidence="2">Uncharacterized protein</fullName>
    </submittedName>
</protein>
<feature type="region of interest" description="Disordered" evidence="1">
    <location>
        <begin position="12"/>
        <end position="31"/>
    </location>
</feature>
<name>A0AAD4SEN7_9MAGN</name>
<proteinExistence type="predicted"/>
<dbReference type="EMBL" id="JAJJMB010011095">
    <property type="protein sequence ID" value="KAI3904374.1"/>
    <property type="molecule type" value="Genomic_DNA"/>
</dbReference>
<keyword evidence="3" id="KW-1185">Reference proteome</keyword>
<accession>A0AAD4SEN7</accession>
<comment type="caution">
    <text evidence="2">The sequence shown here is derived from an EMBL/GenBank/DDBJ whole genome shotgun (WGS) entry which is preliminary data.</text>
</comment>